<protein>
    <recommendedName>
        <fullName evidence="3">MetA-pathway of phenol degradation</fullName>
    </recommendedName>
</protein>
<proteinExistence type="predicted"/>
<dbReference type="AlphaFoldDB" id="A0A1I6KPF1"/>
<keyword evidence="2" id="KW-1185">Reference proteome</keyword>
<evidence type="ECO:0000313" key="1">
    <source>
        <dbReference type="EMBL" id="SFR92800.1"/>
    </source>
</evidence>
<sequence length="398" mass="44416">MVIFLISGVDHFLSTDQTYNVMNHKQLPLLVIFLITVLNVKAQGCVAIRHFSSCVGNSLENNIIGKGDFQLGLNYRYFKSFRHFRGTEEEPDRVTNNTEVVNYSHSTDFFLTYGINKKLYTSITIPNVFNSRSSLYEHGRNERNTTFSRGLGDIRLGVGLWLLDFEKHPEGNIAIGLGLKLPTGNYNASDIFYNVGPSGEPQTRPVDQSIQLGDGGLGFTLDAQLYQKLSNGIFGYASGFYLVNPRETNGIRTFRETLNPILENEAIMAVPDQYSIRTGLSFTLTPTLSSSLGARYDCVPVKDLIGGNDGFRRPGNVLSIDPGLALNQGNFSFNLNVPFAVRRDRPQSITDLQTEQSTGSPRHGDAAFADYVINFGVTYRVYNNNVKIDQELLDEFKK</sequence>
<organism evidence="1 2">
    <name type="scientific">Maribacter stanieri</name>
    <dbReference type="NCBI Taxonomy" id="440514"/>
    <lineage>
        <taxon>Bacteria</taxon>
        <taxon>Pseudomonadati</taxon>
        <taxon>Bacteroidota</taxon>
        <taxon>Flavobacteriia</taxon>
        <taxon>Flavobacteriales</taxon>
        <taxon>Flavobacteriaceae</taxon>
        <taxon>Maribacter</taxon>
    </lineage>
</organism>
<dbReference type="EMBL" id="FOYX01000006">
    <property type="protein sequence ID" value="SFR92800.1"/>
    <property type="molecule type" value="Genomic_DNA"/>
</dbReference>
<reference evidence="2" key="1">
    <citation type="submission" date="2016-10" db="EMBL/GenBank/DDBJ databases">
        <authorList>
            <person name="Varghese N."/>
            <person name="Submissions S."/>
        </authorList>
    </citation>
    <scope>NUCLEOTIDE SEQUENCE [LARGE SCALE GENOMIC DNA]</scope>
    <source>
        <strain evidence="2">DSM 19891</strain>
    </source>
</reference>
<name>A0A1I6KPF1_9FLAO</name>
<accession>A0A1I6KPF1</accession>
<dbReference type="Pfam" id="PF13557">
    <property type="entry name" value="Phenol_MetA_deg"/>
    <property type="match status" value="1"/>
</dbReference>
<dbReference type="Proteomes" id="UP000199462">
    <property type="component" value="Unassembled WGS sequence"/>
</dbReference>
<dbReference type="STRING" id="440514.SAMN04488010_3841"/>
<evidence type="ECO:0000313" key="2">
    <source>
        <dbReference type="Proteomes" id="UP000199462"/>
    </source>
</evidence>
<dbReference type="InterPro" id="IPR025737">
    <property type="entry name" value="FApF"/>
</dbReference>
<gene>
    <name evidence="1" type="ORF">SAMN04488010_3841</name>
</gene>
<evidence type="ECO:0008006" key="3">
    <source>
        <dbReference type="Google" id="ProtNLM"/>
    </source>
</evidence>